<accession>A0ABY3PKX8</accession>
<keyword evidence="2" id="KW-1185">Reference proteome</keyword>
<reference evidence="1 2" key="1">
    <citation type="journal article" date="2021" name="Genome Biol. Evol.">
        <title>Complete Genome Sequencing of a Novel Gloeobacter Species from a Waterfall Cave in Mexico.</title>
        <authorList>
            <person name="Saw J.H."/>
            <person name="Cardona T."/>
            <person name="Montejano G."/>
        </authorList>
    </citation>
    <scope>NUCLEOTIDE SEQUENCE [LARGE SCALE GENOMIC DNA]</scope>
    <source>
        <strain evidence="1">MG652769</strain>
    </source>
</reference>
<proteinExistence type="predicted"/>
<organism evidence="1 2">
    <name type="scientific">Gloeobacter morelensis MG652769</name>
    <dbReference type="NCBI Taxonomy" id="2781736"/>
    <lineage>
        <taxon>Bacteria</taxon>
        <taxon>Bacillati</taxon>
        <taxon>Cyanobacteriota</taxon>
        <taxon>Cyanophyceae</taxon>
        <taxon>Gloeobacterales</taxon>
        <taxon>Gloeobacteraceae</taxon>
        <taxon>Gloeobacter</taxon>
        <taxon>Gloeobacter morelensis</taxon>
    </lineage>
</organism>
<protein>
    <submittedName>
        <fullName evidence="1">Uncharacterized protein</fullName>
    </submittedName>
</protein>
<evidence type="ECO:0000313" key="2">
    <source>
        <dbReference type="Proteomes" id="UP001054846"/>
    </source>
</evidence>
<dbReference type="RefSeq" id="WP_230841259.1">
    <property type="nucleotide sequence ID" value="NZ_CP063845.1"/>
</dbReference>
<evidence type="ECO:0000313" key="1">
    <source>
        <dbReference type="EMBL" id="UFP94203.1"/>
    </source>
</evidence>
<dbReference type="Proteomes" id="UP001054846">
    <property type="component" value="Chromosome"/>
</dbReference>
<dbReference type="EMBL" id="CP063845">
    <property type="protein sequence ID" value="UFP94203.1"/>
    <property type="molecule type" value="Genomic_DNA"/>
</dbReference>
<sequence length="180" mass="21341">MGIQVSFYMTPLDESRFLEEIKKFGNYSIARNTFRNPKEMLVEHSSALDWKLDEQMWYLFSTEFDSQIYTKFIETISTYTVDFVESEVIQFARSHKSQDWLSNGRLWYSKVRLSGEKNPQFLSWANRIINFIRRNYQKKSTGIYYVGPDALMKSNEGHLQLGPSFEPSWDEIRKKLESGQ</sequence>
<gene>
    <name evidence="1" type="ORF">ISF26_20975</name>
</gene>
<name>A0ABY3PKX8_9CYAN</name>